<organism evidence="4">
    <name type="scientific">Woronichinia naegeliana WA131</name>
    <dbReference type="NCBI Taxonomy" id="2824559"/>
    <lineage>
        <taxon>Bacteria</taxon>
        <taxon>Bacillati</taxon>
        <taxon>Cyanobacteriota</taxon>
        <taxon>Cyanophyceae</taxon>
        <taxon>Synechococcales</taxon>
        <taxon>Coelosphaeriaceae</taxon>
        <taxon>Woronichinia</taxon>
    </lineage>
</organism>
<evidence type="ECO:0000256" key="1">
    <source>
        <dbReference type="SAM" id="Coils"/>
    </source>
</evidence>
<evidence type="ECO:0000256" key="3">
    <source>
        <dbReference type="SAM" id="Phobius"/>
    </source>
</evidence>
<gene>
    <name evidence="4" type="ORF">KA717_16880</name>
</gene>
<evidence type="ECO:0000256" key="2">
    <source>
        <dbReference type="SAM" id="MobiDB-lite"/>
    </source>
</evidence>
<keyword evidence="1" id="KW-0175">Coiled coil</keyword>
<dbReference type="Proteomes" id="UP001065613">
    <property type="component" value="Chromosome"/>
</dbReference>
<dbReference type="KEGG" id="wna:KA717_16880"/>
<feature type="coiled-coil region" evidence="1">
    <location>
        <begin position="63"/>
        <end position="90"/>
    </location>
</feature>
<sequence>MTARSLQTAPLRRSTAARRRSRPQTALSPEHRWVVAEIVFKMGLNGILLMGAIAALVRLLPYQQVQQAKLEEVQMQVQETQQRVAELRMDFNRSFDPQESRKIMEEQTPRLFPNQRHIILTEPSKK</sequence>
<keyword evidence="3" id="KW-0812">Transmembrane</keyword>
<dbReference type="EMBL" id="CP073041">
    <property type="protein sequence ID" value="UXE64050.1"/>
    <property type="molecule type" value="Genomic_DNA"/>
</dbReference>
<evidence type="ECO:0000313" key="4">
    <source>
        <dbReference type="EMBL" id="UXE64050.1"/>
    </source>
</evidence>
<keyword evidence="3" id="KW-1133">Transmembrane helix</keyword>
<accession>A0A977L4R9</accession>
<keyword evidence="3" id="KW-0472">Membrane</keyword>
<reference evidence="4" key="1">
    <citation type="submission" date="2021-04" db="EMBL/GenBank/DDBJ databases">
        <title>Genome sequence of Woronichinia naegeliana from Washington state freshwater lake bloom.</title>
        <authorList>
            <person name="Dreher T.W."/>
        </authorList>
    </citation>
    <scope>NUCLEOTIDE SEQUENCE</scope>
    <source>
        <strain evidence="4">WA131</strain>
    </source>
</reference>
<feature type="region of interest" description="Disordered" evidence="2">
    <location>
        <begin position="1"/>
        <end position="27"/>
    </location>
</feature>
<name>A0A977L4R9_9CYAN</name>
<proteinExistence type="predicted"/>
<feature type="transmembrane region" description="Helical" evidence="3">
    <location>
        <begin position="38"/>
        <end position="60"/>
    </location>
</feature>
<dbReference type="AlphaFoldDB" id="A0A977L4R9"/>
<protein>
    <submittedName>
        <fullName evidence="4">Uncharacterized protein</fullName>
    </submittedName>
</protein>